<keyword evidence="4 6" id="KW-0378">Hydrolase</keyword>
<dbReference type="GO" id="GO:0009341">
    <property type="term" value="C:beta-galactosidase complex"/>
    <property type="evidence" value="ECO:0007669"/>
    <property type="project" value="InterPro"/>
</dbReference>
<dbReference type="PIRSF" id="PIRSF001084">
    <property type="entry name" value="B-galactosidase"/>
    <property type="match status" value="1"/>
</dbReference>
<keyword evidence="5 6" id="KW-0326">Glycosidase</keyword>
<dbReference type="EMBL" id="CP013979">
    <property type="protein sequence ID" value="ANJ29025.1"/>
    <property type="molecule type" value="Genomic_DNA"/>
</dbReference>
<evidence type="ECO:0000313" key="13">
    <source>
        <dbReference type="Proteomes" id="UP000078437"/>
    </source>
</evidence>
<proteinExistence type="inferred from homology"/>
<dbReference type="AlphaFoldDB" id="A0A191WL54"/>
<dbReference type="InterPro" id="IPR013738">
    <property type="entry name" value="Beta_galactosidase_Trimer"/>
</dbReference>
<dbReference type="InterPro" id="IPR013529">
    <property type="entry name" value="Glyco_hydro_42_N"/>
</dbReference>
<dbReference type="SUPFAM" id="SSF52317">
    <property type="entry name" value="Class I glutamine amidotransferase-like"/>
    <property type="match status" value="1"/>
</dbReference>
<organism evidence="12 13">
    <name type="scientific">Agromyces aureus</name>
    <dbReference type="NCBI Taxonomy" id="453304"/>
    <lineage>
        <taxon>Bacteria</taxon>
        <taxon>Bacillati</taxon>
        <taxon>Actinomycetota</taxon>
        <taxon>Actinomycetes</taxon>
        <taxon>Micrococcales</taxon>
        <taxon>Microbacteriaceae</taxon>
        <taxon>Agromyces</taxon>
    </lineage>
</organism>
<feature type="binding site" evidence="8">
    <location>
        <position position="142"/>
    </location>
    <ligand>
        <name>substrate</name>
    </ligand>
</feature>
<evidence type="ECO:0000256" key="3">
    <source>
        <dbReference type="ARBA" id="ARBA00012756"/>
    </source>
</evidence>
<comment type="catalytic activity">
    <reaction evidence="1 6">
        <text>Hydrolysis of terminal non-reducing beta-D-galactose residues in beta-D-galactosides.</text>
        <dbReference type="EC" id="3.2.1.23"/>
    </reaction>
</comment>
<evidence type="ECO:0000256" key="1">
    <source>
        <dbReference type="ARBA" id="ARBA00001412"/>
    </source>
</evidence>
<dbReference type="Pfam" id="PF08533">
    <property type="entry name" value="Glyco_hydro_42C"/>
    <property type="match status" value="1"/>
</dbReference>
<feature type="active site" description="Nucleophile" evidence="7">
    <location>
        <position position="299"/>
    </location>
</feature>
<evidence type="ECO:0000256" key="7">
    <source>
        <dbReference type="PIRSR" id="PIRSR001084-1"/>
    </source>
</evidence>
<dbReference type="SUPFAM" id="SSF51445">
    <property type="entry name" value="(Trans)glycosidases"/>
    <property type="match status" value="1"/>
</dbReference>
<dbReference type="Gene3D" id="3.20.20.80">
    <property type="entry name" value="Glycosidases"/>
    <property type="match status" value="1"/>
</dbReference>
<sequence length="670" mass="72623">MLWYGGDYNPEQWPRETWTEDVRLMRRAGVSVATVGVFSWAKLEPEDGRFDFDWLDDIIGRLHAAGIAVDLATATASPPPWLTRAHPEVLAVTADGRTWSSGSRGHHNPSSAAFRRHADRLVGRLAERYAHHPALIAWHVGNEYGNEAPRDHGPESAAAFRTWLRTRYGSIEAVNEAWGTAFWSQQYASFDEIEPARATPTFPNPAQTLDYERFGSDALRAAYLAEVEILRAANPAIPITTNFMGPFKPADYWAWADDVDFVSDDCYPDPLDPEGHVYAALRRDLMRSLARGKPWVLMEQATSAVNWRATNGAKQPGQMRALSYQALARGADGIMFFQWRQAVRGAEKFHSAMLPYTGTDTRIWREVEQLGHELDGLAHLAGTPVETPRVAILFDWESWWAIEQGAMPAGVDYLGTVTEWYSALYELGVLVDFARATDDLSGYAVVIAVTTAVCSDAAIHGLDDYLRSGGHLVATYGTAILDPTTRLMPGGPLGALASTLGVRVEEVSPRSEAGLGLRDRLGLSGAVEGAVSGEVGTWAEVVHATDAATVAVFGPGDLVGRPAITRRDRAAGVGWYVGAELERSAIAQLLDRVVREAGVEPADLPAGVEVVRRGGVAIAVNHGRSTVELVLRGRDEVTGADVAAVELAPFGVAVVRVDAATGTLPVEVSE</sequence>
<evidence type="ECO:0000256" key="2">
    <source>
        <dbReference type="ARBA" id="ARBA00005940"/>
    </source>
</evidence>
<accession>A0A191WL54</accession>
<comment type="similarity">
    <text evidence="2 6">Belongs to the glycosyl hydrolase 42 family.</text>
</comment>
<dbReference type="InterPro" id="IPR003476">
    <property type="entry name" value="Glyco_hydro_42"/>
</dbReference>
<dbReference type="Pfam" id="PF08532">
    <property type="entry name" value="Glyco_hydro_42M"/>
    <property type="match status" value="1"/>
</dbReference>
<dbReference type="InterPro" id="IPR013739">
    <property type="entry name" value="Beta_galactosidase_C"/>
</dbReference>
<evidence type="ECO:0000259" key="9">
    <source>
        <dbReference type="Pfam" id="PF02449"/>
    </source>
</evidence>
<evidence type="ECO:0000256" key="8">
    <source>
        <dbReference type="PIRSR" id="PIRSR001084-2"/>
    </source>
</evidence>
<dbReference type="PANTHER" id="PTHR36447:SF1">
    <property type="entry name" value="BETA-GALACTOSIDASE GANA"/>
    <property type="match status" value="1"/>
</dbReference>
<reference evidence="12 13" key="1">
    <citation type="journal article" date="2016" name="Int. J. Syst. Evol. Microbiol.">
        <title>Agromyces aureus sp. nov., isolated from the rhizosphere of Salix caprea L. grown in a heavy-metal-contaminated soil.</title>
        <authorList>
            <person name="Corretto E."/>
            <person name="Antonielli L."/>
            <person name="Sessitsch A."/>
            <person name="Compant S."/>
            <person name="Gorfer M."/>
            <person name="Kuffner M."/>
            <person name="Brader G."/>
        </authorList>
    </citation>
    <scope>NUCLEOTIDE SEQUENCE [LARGE SCALE GENOMIC DNA]</scope>
    <source>
        <strain evidence="12 13">AR33</strain>
    </source>
</reference>
<dbReference type="CDD" id="cd03143">
    <property type="entry name" value="A4_beta-galactosidase_middle_domain"/>
    <property type="match status" value="1"/>
</dbReference>
<dbReference type="GO" id="GO:0006012">
    <property type="term" value="P:galactose metabolic process"/>
    <property type="evidence" value="ECO:0007669"/>
    <property type="project" value="InterPro"/>
</dbReference>
<feature type="domain" description="Glycoside hydrolase family 42 N-terminal" evidence="9">
    <location>
        <begin position="7"/>
        <end position="375"/>
    </location>
</feature>
<evidence type="ECO:0000256" key="5">
    <source>
        <dbReference type="ARBA" id="ARBA00023295"/>
    </source>
</evidence>
<dbReference type="EC" id="3.2.1.23" evidence="3 6"/>
<evidence type="ECO:0000313" key="12">
    <source>
        <dbReference type="EMBL" id="ANJ29025.1"/>
    </source>
</evidence>
<dbReference type="Gene3D" id="3.40.50.880">
    <property type="match status" value="1"/>
</dbReference>
<feature type="domain" description="Beta-galactosidase C-terminal" evidence="11">
    <location>
        <begin position="607"/>
        <end position="656"/>
    </location>
</feature>
<reference evidence="13" key="2">
    <citation type="submission" date="2016-01" db="EMBL/GenBank/DDBJ databases">
        <title>Complete genome sequence of Agromyces aureus AR33T and comparison with related organisms.</title>
        <authorList>
            <person name="Corretto E."/>
            <person name="Antonielli L."/>
            <person name="Sessitsch A."/>
            <person name="Brader G."/>
        </authorList>
    </citation>
    <scope>NUCLEOTIDE SEQUENCE [LARGE SCALE GENOMIC DNA]</scope>
    <source>
        <strain evidence="13">AR33</strain>
    </source>
</reference>
<dbReference type="PANTHER" id="PTHR36447">
    <property type="entry name" value="BETA-GALACTOSIDASE GANA"/>
    <property type="match status" value="1"/>
</dbReference>
<evidence type="ECO:0000259" key="11">
    <source>
        <dbReference type="Pfam" id="PF08533"/>
    </source>
</evidence>
<feature type="active site" description="Proton donor" evidence="7">
    <location>
        <position position="143"/>
    </location>
</feature>
<evidence type="ECO:0000256" key="4">
    <source>
        <dbReference type="ARBA" id="ARBA00022801"/>
    </source>
</evidence>
<feature type="binding site" evidence="8">
    <location>
        <position position="104"/>
    </location>
    <ligand>
        <name>substrate</name>
    </ligand>
</feature>
<evidence type="ECO:0000256" key="6">
    <source>
        <dbReference type="PIRNR" id="PIRNR001084"/>
    </source>
</evidence>
<dbReference type="InterPro" id="IPR029062">
    <property type="entry name" value="Class_I_gatase-like"/>
</dbReference>
<protein>
    <recommendedName>
        <fullName evidence="3 6">Beta-galactosidase</fullName>
        <shortName evidence="6">Beta-gal</shortName>
        <ecNumber evidence="3 6">3.2.1.23</ecNumber>
    </recommendedName>
</protein>
<dbReference type="InterPro" id="IPR017853">
    <property type="entry name" value="GH"/>
</dbReference>
<dbReference type="Pfam" id="PF02449">
    <property type="entry name" value="Glyco_hydro_42"/>
    <property type="match status" value="1"/>
</dbReference>
<name>A0A191WL54_9MICO</name>
<gene>
    <name evidence="12" type="ORF">ATC03_16895</name>
</gene>
<evidence type="ECO:0000259" key="10">
    <source>
        <dbReference type="Pfam" id="PF08532"/>
    </source>
</evidence>
<dbReference type="STRING" id="453304.ATC03_16895"/>
<dbReference type="GO" id="GO:0004565">
    <property type="term" value="F:beta-galactosidase activity"/>
    <property type="evidence" value="ECO:0007669"/>
    <property type="project" value="UniProtKB-EC"/>
</dbReference>
<dbReference type="KEGG" id="agy:ATC03_16895"/>
<feature type="domain" description="Beta-galactosidase trimerisation" evidence="10">
    <location>
        <begin position="389"/>
        <end position="599"/>
    </location>
</feature>
<dbReference type="Proteomes" id="UP000078437">
    <property type="component" value="Chromosome"/>
</dbReference>
<keyword evidence="13" id="KW-1185">Reference proteome</keyword>
<feature type="binding site" evidence="8">
    <location>
        <position position="307"/>
    </location>
    <ligand>
        <name>substrate</name>
    </ligand>
</feature>